<name>A0A6F9D5X6_9ASCI</name>
<dbReference type="AlphaFoldDB" id="A0A6F9D5X6"/>
<proteinExistence type="evidence at transcript level"/>
<reference evidence="8" key="1">
    <citation type="submission" date="2020-04" db="EMBL/GenBank/DDBJ databases">
        <authorList>
            <person name="Neveu A P."/>
        </authorList>
    </citation>
    <scope>NUCLEOTIDE SEQUENCE</scope>
    <source>
        <tissue evidence="8">Whole embryo</tissue>
    </source>
</reference>
<dbReference type="PROSITE" id="PS50115">
    <property type="entry name" value="ARFGAP"/>
    <property type="match status" value="1"/>
</dbReference>
<dbReference type="SUPFAM" id="SSF57863">
    <property type="entry name" value="ArfGap/RecO-like zinc finger"/>
    <property type="match status" value="1"/>
</dbReference>
<evidence type="ECO:0000256" key="6">
    <source>
        <dbReference type="SAM" id="MobiDB-lite"/>
    </source>
</evidence>
<dbReference type="PRINTS" id="PR00405">
    <property type="entry name" value="REVINTRACTNG"/>
</dbReference>
<evidence type="ECO:0000256" key="5">
    <source>
        <dbReference type="PROSITE-ProRule" id="PRU00288"/>
    </source>
</evidence>
<dbReference type="EMBL" id="LR783002">
    <property type="protein sequence ID" value="CAB3222749.1"/>
    <property type="molecule type" value="mRNA"/>
</dbReference>
<keyword evidence="4" id="KW-0862">Zinc</keyword>
<organism evidence="8">
    <name type="scientific">Phallusia mammillata</name>
    <dbReference type="NCBI Taxonomy" id="59560"/>
    <lineage>
        <taxon>Eukaryota</taxon>
        <taxon>Metazoa</taxon>
        <taxon>Chordata</taxon>
        <taxon>Tunicata</taxon>
        <taxon>Ascidiacea</taxon>
        <taxon>Phlebobranchia</taxon>
        <taxon>Ascidiidae</taxon>
        <taxon>Phallusia</taxon>
    </lineage>
</organism>
<evidence type="ECO:0000256" key="2">
    <source>
        <dbReference type="ARBA" id="ARBA00022723"/>
    </source>
</evidence>
<accession>A0A6F9D5X6</accession>
<dbReference type="InterPro" id="IPR001164">
    <property type="entry name" value="ArfGAP_dom"/>
</dbReference>
<dbReference type="GO" id="GO:0005096">
    <property type="term" value="F:GTPase activator activity"/>
    <property type="evidence" value="ECO:0007669"/>
    <property type="project" value="UniProtKB-KW"/>
</dbReference>
<evidence type="ECO:0000259" key="7">
    <source>
        <dbReference type="PROSITE" id="PS50115"/>
    </source>
</evidence>
<dbReference type="Gene3D" id="1.10.220.150">
    <property type="entry name" value="Arf GTPase activating protein"/>
    <property type="match status" value="1"/>
</dbReference>
<feature type="compositionally biased region" description="Low complexity" evidence="6">
    <location>
        <begin position="222"/>
        <end position="242"/>
    </location>
</feature>
<evidence type="ECO:0000256" key="4">
    <source>
        <dbReference type="ARBA" id="ARBA00022833"/>
    </source>
</evidence>
<dbReference type="CDD" id="cd08839">
    <property type="entry name" value="ArfGap_SMAP"/>
    <property type="match status" value="1"/>
</dbReference>
<dbReference type="InterPro" id="IPR044732">
    <property type="entry name" value="ArfGAP_SMAP1-like"/>
</dbReference>
<dbReference type="Pfam" id="PF01412">
    <property type="entry name" value="ArfGap"/>
    <property type="match status" value="1"/>
</dbReference>
<evidence type="ECO:0000256" key="3">
    <source>
        <dbReference type="ARBA" id="ARBA00022771"/>
    </source>
</evidence>
<evidence type="ECO:0000256" key="1">
    <source>
        <dbReference type="ARBA" id="ARBA00022468"/>
    </source>
</evidence>
<feature type="region of interest" description="Disordered" evidence="6">
    <location>
        <begin position="266"/>
        <end position="286"/>
    </location>
</feature>
<feature type="compositionally biased region" description="Polar residues" evidence="6">
    <location>
        <begin position="190"/>
        <end position="216"/>
    </location>
</feature>
<feature type="compositionally biased region" description="Polar residues" evidence="6">
    <location>
        <begin position="267"/>
        <end position="280"/>
    </location>
</feature>
<dbReference type="InterPro" id="IPR051718">
    <property type="entry name" value="ARF_GTPase-activating"/>
</dbReference>
<dbReference type="SMART" id="SM00105">
    <property type="entry name" value="ArfGap"/>
    <property type="match status" value="1"/>
</dbReference>
<feature type="domain" description="Arf-GAP" evidence="7">
    <location>
        <begin position="18"/>
        <end position="136"/>
    </location>
</feature>
<dbReference type="FunFam" id="1.10.220.150:FF:000009">
    <property type="entry name" value="stromal membrane-associated protein 1 isoform X1"/>
    <property type="match status" value="1"/>
</dbReference>
<sequence length="486" mass="53534">MTTRSEREKLQKQNERYKTVLAKLLSKEENKFCADCLSKGPRWVSWNLGVLLCIRCSGIHRSLGVHISKVKSVNLDTWTTDQVVALCQRGNGWAKDKYEANLPKEFKRPTSDSSLEYFIRDKYEKRKYCPNREVTLRSIQEFNIHETETKCPSPQTRTKRREVANGTNPNFITKRLDTPPSVPRPGKTNIVPSITSTNAPQPNSNGVNSAPSSSVNDLLGLSTPVQSTAPVTPTPTSTAQQSQPPPSADLTFDLFASVQANKDDNFAANQASPSDASQPAETAESKIMSKDSILSLYGQNQPAMSQFAQHNPYTTNAQAQYGMAGQGHMGFGQQVAMNNQAAINNPYNMQQVGQMQGMQMQGMMSGYPAQQMNTMPQQQQQQQQQFQWQQQQQMQQHMQNLQLGGASNPLPNPSTGMRSYGSMPQMSAQQTMPAAYGNQLNPGTLTHNGLASSQPSLVGLDQNFGNWGAASGGYNAGQTLSTQLWK</sequence>
<dbReference type="InterPro" id="IPR038508">
    <property type="entry name" value="ArfGAP_dom_sf"/>
</dbReference>
<keyword evidence="1" id="KW-0343">GTPase activation</keyword>
<dbReference type="InterPro" id="IPR037278">
    <property type="entry name" value="ARFGAP/RecO"/>
</dbReference>
<dbReference type="PANTHER" id="PTHR45705">
    <property type="entry name" value="FI20236P1"/>
    <property type="match status" value="1"/>
</dbReference>
<keyword evidence="3 5" id="KW-0863">Zinc-finger</keyword>
<dbReference type="GO" id="GO:0008270">
    <property type="term" value="F:zinc ion binding"/>
    <property type="evidence" value="ECO:0007669"/>
    <property type="project" value="UniProtKB-KW"/>
</dbReference>
<evidence type="ECO:0000313" key="8">
    <source>
        <dbReference type="EMBL" id="CAB3222749.1"/>
    </source>
</evidence>
<protein>
    <submittedName>
        <fullName evidence="8">ArfGAP-2 zinc finger protein</fullName>
    </submittedName>
</protein>
<dbReference type="PANTHER" id="PTHR45705:SF1">
    <property type="entry name" value="FI20236P1"/>
    <property type="match status" value="1"/>
</dbReference>
<gene>
    <name evidence="8" type="primary">Arfgap2-002</name>
</gene>
<keyword evidence="2" id="KW-0479">Metal-binding</keyword>
<dbReference type="GO" id="GO:0005737">
    <property type="term" value="C:cytoplasm"/>
    <property type="evidence" value="ECO:0007669"/>
    <property type="project" value="TreeGrafter"/>
</dbReference>
<feature type="region of interest" description="Disordered" evidence="6">
    <location>
        <begin position="147"/>
        <end position="249"/>
    </location>
</feature>